<dbReference type="PANTHER" id="PTHR42977">
    <property type="entry name" value="HYDROLASE-RELATED"/>
    <property type="match status" value="1"/>
</dbReference>
<protein>
    <recommendedName>
        <fullName evidence="2">AB hydrolase-1 domain-containing protein</fullName>
    </recommendedName>
</protein>
<dbReference type="InterPro" id="IPR029058">
    <property type="entry name" value="AB_hydrolase_fold"/>
</dbReference>
<dbReference type="STRING" id="3750.A0A498IXG3"/>
<dbReference type="Proteomes" id="UP000290289">
    <property type="component" value="Chromosome 10"/>
</dbReference>
<dbReference type="AlphaFoldDB" id="A0A498IXG3"/>
<dbReference type="PRINTS" id="PR00111">
    <property type="entry name" value="ABHYDROLASE"/>
</dbReference>
<reference evidence="3 4" key="1">
    <citation type="submission" date="2018-10" db="EMBL/GenBank/DDBJ databases">
        <title>A high-quality apple genome assembly.</title>
        <authorList>
            <person name="Hu J."/>
        </authorList>
    </citation>
    <scope>NUCLEOTIDE SEQUENCE [LARGE SCALE GENOMIC DNA]</scope>
    <source>
        <strain evidence="4">cv. HFTH1</strain>
        <tissue evidence="3">Young leaf</tissue>
    </source>
</reference>
<sequence length="396" mass="44143">MAATQAKTPSLCYYARQLHNHIPASSLSLVGNNLKSNHHKKPLKFTCRSSGQDDYYIDAPVEVGDGFSFSGGKYSDGPSPSDEWFKQGKIVKAYAAFGSGEKAKDPIFGLAMGADSQASTDVFRWFCVESGSADNPSVILIHGFPSQAYSYRKVLPILSKDYHAIAFDWLGFGFSDKPQPKYGFDYTMNEFVASLESFINEVTVNKVTLVVQGYFAPVVVKYASSHQEKIDNLILLNPPLTEKHANLPSTLSIFSNFLLGEIFSQDPLRASDKALESSGPYKMKEDDAMVYRNPYLTSGASGFALNAISRAMKKELKKYVGEMKTILTDEDWKVPTTVCWGKRDRWLSYDGVEEFCKDSKHKLIEIPMAGHHVQEDRGEELGEVLKGIIRRSRFGL</sequence>
<dbReference type="GO" id="GO:0004301">
    <property type="term" value="F:epoxide hydrolase activity"/>
    <property type="evidence" value="ECO:0007669"/>
    <property type="project" value="TreeGrafter"/>
</dbReference>
<dbReference type="SUPFAM" id="SSF53474">
    <property type="entry name" value="alpha/beta-Hydrolases"/>
    <property type="match status" value="1"/>
</dbReference>
<dbReference type="InterPro" id="IPR051340">
    <property type="entry name" value="Haloalkane_dehalogenase"/>
</dbReference>
<dbReference type="InterPro" id="IPR000073">
    <property type="entry name" value="AB_hydrolase_1"/>
</dbReference>
<evidence type="ECO:0000313" key="3">
    <source>
        <dbReference type="EMBL" id="RXH87866.1"/>
    </source>
</evidence>
<dbReference type="SMR" id="A0A498IXG3"/>
<evidence type="ECO:0000313" key="4">
    <source>
        <dbReference type="Proteomes" id="UP000290289"/>
    </source>
</evidence>
<dbReference type="PANTHER" id="PTHR42977:SF3">
    <property type="entry name" value="AB HYDROLASE-1 DOMAIN-CONTAINING PROTEIN"/>
    <property type="match status" value="1"/>
</dbReference>
<proteinExistence type="predicted"/>
<evidence type="ECO:0000256" key="1">
    <source>
        <dbReference type="ARBA" id="ARBA00022801"/>
    </source>
</evidence>
<evidence type="ECO:0000259" key="2">
    <source>
        <dbReference type="Pfam" id="PF00561"/>
    </source>
</evidence>
<dbReference type="Gene3D" id="3.40.50.1820">
    <property type="entry name" value="alpha/beta hydrolase"/>
    <property type="match status" value="1"/>
</dbReference>
<organism evidence="3 4">
    <name type="scientific">Malus domestica</name>
    <name type="common">Apple</name>
    <name type="synonym">Pyrus malus</name>
    <dbReference type="NCBI Taxonomy" id="3750"/>
    <lineage>
        <taxon>Eukaryota</taxon>
        <taxon>Viridiplantae</taxon>
        <taxon>Streptophyta</taxon>
        <taxon>Embryophyta</taxon>
        <taxon>Tracheophyta</taxon>
        <taxon>Spermatophyta</taxon>
        <taxon>Magnoliopsida</taxon>
        <taxon>eudicotyledons</taxon>
        <taxon>Gunneridae</taxon>
        <taxon>Pentapetalae</taxon>
        <taxon>rosids</taxon>
        <taxon>fabids</taxon>
        <taxon>Rosales</taxon>
        <taxon>Rosaceae</taxon>
        <taxon>Amygdaloideae</taxon>
        <taxon>Maleae</taxon>
        <taxon>Malus</taxon>
    </lineage>
</organism>
<keyword evidence="4" id="KW-1185">Reference proteome</keyword>
<comment type="caution">
    <text evidence="3">The sequence shown here is derived from an EMBL/GenBank/DDBJ whole genome shotgun (WGS) entry which is preliminary data.</text>
</comment>
<dbReference type="EMBL" id="RDQH01000336">
    <property type="protein sequence ID" value="RXH87866.1"/>
    <property type="molecule type" value="Genomic_DNA"/>
</dbReference>
<dbReference type="Pfam" id="PF00561">
    <property type="entry name" value="Abhydrolase_1"/>
    <property type="match status" value="1"/>
</dbReference>
<feature type="domain" description="AB hydrolase-1" evidence="2">
    <location>
        <begin position="136"/>
        <end position="376"/>
    </location>
</feature>
<keyword evidence="1" id="KW-0378">Hydrolase</keyword>
<accession>A0A498IXG3</accession>
<name>A0A498IXG3_MALDO</name>
<gene>
    <name evidence="3" type="ORF">DVH24_034766</name>
</gene>